<accession>A0A556V0S6</accession>
<sequence length="76" mass="8839">MTPRHGSAEEVAPCHGSTEDVAVSSLLRGHPRFPLWLCRAPRFPLWPHLRRILQQMRKHRDDNSSRDTLMKTNVLK</sequence>
<reference evidence="2 3" key="1">
    <citation type="journal article" date="2019" name="Genome Biol. Evol.">
        <title>Whole-Genome Sequencing of the Giant Devil Catfish, Bagarius yarrelli.</title>
        <authorList>
            <person name="Jiang W."/>
            <person name="Lv Y."/>
            <person name="Cheng L."/>
            <person name="Yang K."/>
            <person name="Chao B."/>
            <person name="Wang X."/>
            <person name="Li Y."/>
            <person name="Pan X."/>
            <person name="You X."/>
            <person name="Zhang Y."/>
            <person name="Yang J."/>
            <person name="Li J."/>
            <person name="Zhang X."/>
            <person name="Liu S."/>
            <person name="Sun C."/>
            <person name="Yang J."/>
            <person name="Shi Q."/>
        </authorList>
    </citation>
    <scope>NUCLEOTIDE SEQUENCE [LARGE SCALE GENOMIC DNA]</scope>
    <source>
        <strain evidence="2">JWS20170419001</strain>
        <tissue evidence="2">Muscle</tissue>
    </source>
</reference>
<feature type="compositionally biased region" description="Basic and acidic residues" evidence="1">
    <location>
        <begin position="59"/>
        <end position="69"/>
    </location>
</feature>
<dbReference type="EMBL" id="VCAZ01000090">
    <property type="protein sequence ID" value="TSR04295.1"/>
    <property type="molecule type" value="Genomic_DNA"/>
</dbReference>
<comment type="caution">
    <text evidence="2">The sequence shown here is derived from an EMBL/GenBank/DDBJ whole genome shotgun (WGS) entry which is preliminary data.</text>
</comment>
<evidence type="ECO:0000256" key="1">
    <source>
        <dbReference type="SAM" id="MobiDB-lite"/>
    </source>
</evidence>
<organism evidence="2 3">
    <name type="scientific">Bagarius yarrelli</name>
    <name type="common">Goonch</name>
    <name type="synonym">Bagrus yarrelli</name>
    <dbReference type="NCBI Taxonomy" id="175774"/>
    <lineage>
        <taxon>Eukaryota</taxon>
        <taxon>Metazoa</taxon>
        <taxon>Chordata</taxon>
        <taxon>Craniata</taxon>
        <taxon>Vertebrata</taxon>
        <taxon>Euteleostomi</taxon>
        <taxon>Actinopterygii</taxon>
        <taxon>Neopterygii</taxon>
        <taxon>Teleostei</taxon>
        <taxon>Ostariophysi</taxon>
        <taxon>Siluriformes</taxon>
        <taxon>Sisoridae</taxon>
        <taxon>Sisorinae</taxon>
        <taxon>Bagarius</taxon>
    </lineage>
</organism>
<name>A0A556V0S6_BAGYA</name>
<proteinExistence type="predicted"/>
<keyword evidence="3" id="KW-1185">Reference proteome</keyword>
<dbReference type="Proteomes" id="UP000319801">
    <property type="component" value="Unassembled WGS sequence"/>
</dbReference>
<gene>
    <name evidence="2" type="ORF">Baya_10902</name>
</gene>
<dbReference type="AlphaFoldDB" id="A0A556V0S6"/>
<feature type="region of interest" description="Disordered" evidence="1">
    <location>
        <begin position="57"/>
        <end position="76"/>
    </location>
</feature>
<evidence type="ECO:0000313" key="2">
    <source>
        <dbReference type="EMBL" id="TSR04295.1"/>
    </source>
</evidence>
<protein>
    <submittedName>
        <fullName evidence="2">Uncharacterized protein</fullName>
    </submittedName>
</protein>
<evidence type="ECO:0000313" key="3">
    <source>
        <dbReference type="Proteomes" id="UP000319801"/>
    </source>
</evidence>